<organism evidence="8 9">
    <name type="scientific">Rubroshorea leprosula</name>
    <dbReference type="NCBI Taxonomy" id="152421"/>
    <lineage>
        <taxon>Eukaryota</taxon>
        <taxon>Viridiplantae</taxon>
        <taxon>Streptophyta</taxon>
        <taxon>Embryophyta</taxon>
        <taxon>Tracheophyta</taxon>
        <taxon>Spermatophyta</taxon>
        <taxon>Magnoliopsida</taxon>
        <taxon>eudicotyledons</taxon>
        <taxon>Gunneridae</taxon>
        <taxon>Pentapetalae</taxon>
        <taxon>rosids</taxon>
        <taxon>malvids</taxon>
        <taxon>Malvales</taxon>
        <taxon>Dipterocarpaceae</taxon>
        <taxon>Rubroshorea</taxon>
    </lineage>
</organism>
<evidence type="ECO:0000256" key="3">
    <source>
        <dbReference type="ARBA" id="ARBA00012780"/>
    </source>
</evidence>
<dbReference type="InterPro" id="IPR000490">
    <property type="entry name" value="Glyco_hydro_17"/>
</dbReference>
<keyword evidence="5" id="KW-0326">Glycosidase</keyword>
<evidence type="ECO:0000256" key="1">
    <source>
        <dbReference type="ARBA" id="ARBA00000382"/>
    </source>
</evidence>
<dbReference type="GO" id="GO:0005975">
    <property type="term" value="P:carbohydrate metabolic process"/>
    <property type="evidence" value="ECO:0007669"/>
    <property type="project" value="InterPro"/>
</dbReference>
<dbReference type="InterPro" id="IPR044965">
    <property type="entry name" value="Glyco_hydro_17_plant"/>
</dbReference>
<feature type="signal peptide" evidence="7">
    <location>
        <begin position="1"/>
        <end position="22"/>
    </location>
</feature>
<keyword evidence="4" id="KW-0378">Hydrolase</keyword>
<name>A0AAV5HT71_9ROSI</name>
<comment type="similarity">
    <text evidence="2 6">Belongs to the glycosyl hydrolase 17 family.</text>
</comment>
<keyword evidence="9" id="KW-1185">Reference proteome</keyword>
<evidence type="ECO:0000256" key="4">
    <source>
        <dbReference type="ARBA" id="ARBA00022801"/>
    </source>
</evidence>
<dbReference type="AlphaFoldDB" id="A0AAV5HT71"/>
<dbReference type="EMBL" id="BPVZ01000005">
    <property type="protein sequence ID" value="GKU91938.1"/>
    <property type="molecule type" value="Genomic_DNA"/>
</dbReference>
<comment type="caution">
    <text evidence="8">The sequence shown here is derived from an EMBL/GenBank/DDBJ whole genome shotgun (WGS) entry which is preliminary data.</text>
</comment>
<dbReference type="Gene3D" id="3.20.20.80">
    <property type="entry name" value="Glycosidases"/>
    <property type="match status" value="1"/>
</dbReference>
<evidence type="ECO:0000256" key="5">
    <source>
        <dbReference type="ARBA" id="ARBA00023295"/>
    </source>
</evidence>
<dbReference type="GO" id="GO:0042973">
    <property type="term" value="F:glucan endo-1,3-beta-D-glucosidase activity"/>
    <property type="evidence" value="ECO:0007669"/>
    <property type="project" value="UniProtKB-EC"/>
</dbReference>
<accession>A0AAV5HT71</accession>
<comment type="catalytic activity">
    <reaction evidence="1">
        <text>Hydrolysis of (1-&gt;3)-beta-D-glucosidic linkages in (1-&gt;3)-beta-D-glucans.</text>
        <dbReference type="EC" id="3.2.1.39"/>
    </reaction>
</comment>
<gene>
    <name evidence="8" type="ORF">SLEP1_g5741</name>
</gene>
<dbReference type="EC" id="3.2.1.39" evidence="3"/>
<dbReference type="Pfam" id="PF00332">
    <property type="entry name" value="Glyco_hydro_17"/>
    <property type="match status" value="1"/>
</dbReference>
<dbReference type="SUPFAM" id="SSF51445">
    <property type="entry name" value="(Trans)glycosidases"/>
    <property type="match status" value="1"/>
</dbReference>
<evidence type="ECO:0000313" key="8">
    <source>
        <dbReference type="EMBL" id="GKU91938.1"/>
    </source>
</evidence>
<sequence>MHLQNLLLLFTTVLHLFTSTAALGVNYGAMADNLPSPAQVANFIKTQTIFDSVKLFDTNPDFLRAFANTGISVTVTIANGDIPALADTLSARRWVASNIKPFYPQTNIKYICVGNEVLFSNNQDLINNLIPAMRSLNNALVRDGFQKIKVR</sequence>
<dbReference type="Proteomes" id="UP001054252">
    <property type="component" value="Unassembled WGS sequence"/>
</dbReference>
<evidence type="ECO:0000256" key="6">
    <source>
        <dbReference type="RuleBase" id="RU004335"/>
    </source>
</evidence>
<protein>
    <recommendedName>
        <fullName evidence="3">glucan endo-1,3-beta-D-glucosidase</fullName>
        <ecNumber evidence="3">3.2.1.39</ecNumber>
    </recommendedName>
</protein>
<proteinExistence type="inferred from homology"/>
<evidence type="ECO:0000313" key="9">
    <source>
        <dbReference type="Proteomes" id="UP001054252"/>
    </source>
</evidence>
<keyword evidence="7" id="KW-0732">Signal</keyword>
<evidence type="ECO:0000256" key="2">
    <source>
        <dbReference type="ARBA" id="ARBA00008773"/>
    </source>
</evidence>
<dbReference type="PANTHER" id="PTHR32227">
    <property type="entry name" value="GLUCAN ENDO-1,3-BETA-GLUCOSIDASE BG1-RELATED-RELATED"/>
    <property type="match status" value="1"/>
</dbReference>
<evidence type="ECO:0000256" key="7">
    <source>
        <dbReference type="SAM" id="SignalP"/>
    </source>
</evidence>
<dbReference type="InterPro" id="IPR017853">
    <property type="entry name" value="GH"/>
</dbReference>
<feature type="chain" id="PRO_5043764206" description="glucan endo-1,3-beta-D-glucosidase" evidence="7">
    <location>
        <begin position="23"/>
        <end position="151"/>
    </location>
</feature>
<reference evidence="8 9" key="1">
    <citation type="journal article" date="2021" name="Commun. Biol.">
        <title>The genome of Shorea leprosula (Dipterocarpaceae) highlights the ecological relevance of drought in aseasonal tropical rainforests.</title>
        <authorList>
            <person name="Ng K.K.S."/>
            <person name="Kobayashi M.J."/>
            <person name="Fawcett J.A."/>
            <person name="Hatakeyama M."/>
            <person name="Paape T."/>
            <person name="Ng C.H."/>
            <person name="Ang C.C."/>
            <person name="Tnah L.H."/>
            <person name="Lee C.T."/>
            <person name="Nishiyama T."/>
            <person name="Sese J."/>
            <person name="O'Brien M.J."/>
            <person name="Copetti D."/>
            <person name="Mohd Noor M.I."/>
            <person name="Ong R.C."/>
            <person name="Putra M."/>
            <person name="Sireger I.Z."/>
            <person name="Indrioko S."/>
            <person name="Kosugi Y."/>
            <person name="Izuno A."/>
            <person name="Isagi Y."/>
            <person name="Lee S.L."/>
            <person name="Shimizu K.K."/>
        </authorList>
    </citation>
    <scope>NUCLEOTIDE SEQUENCE [LARGE SCALE GENOMIC DNA]</scope>
    <source>
        <strain evidence="8">214</strain>
    </source>
</reference>